<evidence type="ECO:0000313" key="2">
    <source>
        <dbReference type="EMBL" id="KAL2844834.1"/>
    </source>
</evidence>
<name>A0ABR4JXX0_9EURO</name>
<accession>A0ABR4JXX0</accession>
<keyword evidence="3" id="KW-1185">Reference proteome</keyword>
<dbReference type="EMBL" id="JBFXLU010000077">
    <property type="protein sequence ID" value="KAL2844834.1"/>
    <property type="molecule type" value="Genomic_DNA"/>
</dbReference>
<sequence length="250" mass="29361">MASEQSQRFKIHVVTDADFPALFSELWYSFENPYQGILRLFFPILNDDRVTSLKTCTEGQLEEYHQQQPNVTWVTIVDTENSDRIAAAAKWYFYDENPFNEEEQHEADWYPEGVGREFATLAARQFEAPRETMARNKHAFLHIAFTHPSYRRRGLGKMFMEWGVRIADERGLECWLDATEFGVPLYELFGFHAICMNRVKPVPERDLSPEEREEWEHYEKTLLPIDATVMWRPPKGVFIQGETVVPVMSK</sequence>
<dbReference type="Gene3D" id="3.40.630.30">
    <property type="match status" value="1"/>
</dbReference>
<proteinExistence type="predicted"/>
<organism evidence="2 3">
    <name type="scientific">Aspergillus pseudoustus</name>
    <dbReference type="NCBI Taxonomy" id="1810923"/>
    <lineage>
        <taxon>Eukaryota</taxon>
        <taxon>Fungi</taxon>
        <taxon>Dikarya</taxon>
        <taxon>Ascomycota</taxon>
        <taxon>Pezizomycotina</taxon>
        <taxon>Eurotiomycetes</taxon>
        <taxon>Eurotiomycetidae</taxon>
        <taxon>Eurotiales</taxon>
        <taxon>Aspergillaceae</taxon>
        <taxon>Aspergillus</taxon>
        <taxon>Aspergillus subgen. Nidulantes</taxon>
    </lineage>
</organism>
<feature type="domain" description="N-acetyltransferase" evidence="1">
    <location>
        <begin position="75"/>
        <end position="235"/>
    </location>
</feature>
<dbReference type="InterPro" id="IPR000182">
    <property type="entry name" value="GNAT_dom"/>
</dbReference>
<dbReference type="PROSITE" id="PS51186">
    <property type="entry name" value="GNAT"/>
    <property type="match status" value="1"/>
</dbReference>
<protein>
    <submittedName>
        <fullName evidence="2">Acyl-CoA N-acyltransferase</fullName>
    </submittedName>
</protein>
<evidence type="ECO:0000259" key="1">
    <source>
        <dbReference type="PROSITE" id="PS51186"/>
    </source>
</evidence>
<dbReference type="PANTHER" id="PTHR42791:SF5">
    <property type="entry name" value="HYPOTHETICAL ACETYLTRANSFERASE (EUROFUNG)"/>
    <property type="match status" value="1"/>
</dbReference>
<dbReference type="Proteomes" id="UP001610446">
    <property type="component" value="Unassembled WGS sequence"/>
</dbReference>
<dbReference type="Pfam" id="PF00583">
    <property type="entry name" value="Acetyltransf_1"/>
    <property type="match status" value="1"/>
</dbReference>
<gene>
    <name evidence="2" type="ORF">BJY01DRAFT_185377</name>
</gene>
<reference evidence="2 3" key="1">
    <citation type="submission" date="2024-07" db="EMBL/GenBank/DDBJ databases">
        <title>Section-level genome sequencing and comparative genomics of Aspergillus sections Usti and Cavernicolus.</title>
        <authorList>
            <consortium name="Lawrence Berkeley National Laboratory"/>
            <person name="Nybo J.L."/>
            <person name="Vesth T.C."/>
            <person name="Theobald S."/>
            <person name="Frisvad J.C."/>
            <person name="Larsen T.O."/>
            <person name="Kjaerboelling I."/>
            <person name="Rothschild-Mancinelli K."/>
            <person name="Lyhne E.K."/>
            <person name="Kogle M.E."/>
            <person name="Barry K."/>
            <person name="Clum A."/>
            <person name="Na H."/>
            <person name="Ledsgaard L."/>
            <person name="Lin J."/>
            <person name="Lipzen A."/>
            <person name="Kuo A."/>
            <person name="Riley R."/>
            <person name="Mondo S."/>
            <person name="Labutti K."/>
            <person name="Haridas S."/>
            <person name="Pangalinan J."/>
            <person name="Salamov A.A."/>
            <person name="Simmons B.A."/>
            <person name="Magnuson J.K."/>
            <person name="Chen J."/>
            <person name="Drula E."/>
            <person name="Henrissat B."/>
            <person name="Wiebenga A."/>
            <person name="Lubbers R.J."/>
            <person name="Gomes A.C."/>
            <person name="Makela M.R."/>
            <person name="Stajich J."/>
            <person name="Grigoriev I.V."/>
            <person name="Mortensen U.H."/>
            <person name="De Vries R.P."/>
            <person name="Baker S.E."/>
            <person name="Andersen M.R."/>
        </authorList>
    </citation>
    <scope>NUCLEOTIDE SEQUENCE [LARGE SCALE GENOMIC DNA]</scope>
    <source>
        <strain evidence="2 3">CBS 123904</strain>
    </source>
</reference>
<dbReference type="InterPro" id="IPR052523">
    <property type="entry name" value="Trichothecene_AcTrans"/>
</dbReference>
<comment type="caution">
    <text evidence="2">The sequence shown here is derived from an EMBL/GenBank/DDBJ whole genome shotgun (WGS) entry which is preliminary data.</text>
</comment>
<dbReference type="PANTHER" id="PTHR42791">
    <property type="entry name" value="GNAT FAMILY ACETYLTRANSFERASE"/>
    <property type="match status" value="1"/>
</dbReference>
<dbReference type="CDD" id="cd04301">
    <property type="entry name" value="NAT_SF"/>
    <property type="match status" value="1"/>
</dbReference>
<dbReference type="InterPro" id="IPR016181">
    <property type="entry name" value="Acyl_CoA_acyltransferase"/>
</dbReference>
<dbReference type="SUPFAM" id="SSF55729">
    <property type="entry name" value="Acyl-CoA N-acyltransferases (Nat)"/>
    <property type="match status" value="1"/>
</dbReference>
<evidence type="ECO:0000313" key="3">
    <source>
        <dbReference type="Proteomes" id="UP001610446"/>
    </source>
</evidence>